<comment type="caution">
    <text evidence="2">The sequence shown here is derived from an EMBL/GenBank/DDBJ whole genome shotgun (WGS) entry which is preliminary data.</text>
</comment>
<protein>
    <submittedName>
        <fullName evidence="2">Uncharacterized protein</fullName>
    </submittedName>
</protein>
<dbReference type="AlphaFoldDB" id="A0A5B7EGF2"/>
<feature type="compositionally biased region" description="Basic and acidic residues" evidence="1">
    <location>
        <begin position="1"/>
        <end position="15"/>
    </location>
</feature>
<organism evidence="2 3">
    <name type="scientific">Portunus trituberculatus</name>
    <name type="common">Swimming crab</name>
    <name type="synonym">Neptunus trituberculatus</name>
    <dbReference type="NCBI Taxonomy" id="210409"/>
    <lineage>
        <taxon>Eukaryota</taxon>
        <taxon>Metazoa</taxon>
        <taxon>Ecdysozoa</taxon>
        <taxon>Arthropoda</taxon>
        <taxon>Crustacea</taxon>
        <taxon>Multicrustacea</taxon>
        <taxon>Malacostraca</taxon>
        <taxon>Eumalacostraca</taxon>
        <taxon>Eucarida</taxon>
        <taxon>Decapoda</taxon>
        <taxon>Pleocyemata</taxon>
        <taxon>Brachyura</taxon>
        <taxon>Eubrachyura</taxon>
        <taxon>Portunoidea</taxon>
        <taxon>Portunidae</taxon>
        <taxon>Portuninae</taxon>
        <taxon>Portunus</taxon>
    </lineage>
</organism>
<gene>
    <name evidence="2" type="ORF">E2C01_026781</name>
</gene>
<name>A0A5B7EGF2_PORTR</name>
<feature type="region of interest" description="Disordered" evidence="1">
    <location>
        <begin position="1"/>
        <end position="27"/>
    </location>
</feature>
<reference evidence="2 3" key="1">
    <citation type="submission" date="2019-05" db="EMBL/GenBank/DDBJ databases">
        <title>Another draft genome of Portunus trituberculatus and its Hox gene families provides insights of decapod evolution.</title>
        <authorList>
            <person name="Jeong J.-H."/>
            <person name="Song I."/>
            <person name="Kim S."/>
            <person name="Choi T."/>
            <person name="Kim D."/>
            <person name="Ryu S."/>
            <person name="Kim W."/>
        </authorList>
    </citation>
    <scope>NUCLEOTIDE SEQUENCE [LARGE SCALE GENOMIC DNA]</scope>
    <source>
        <tissue evidence="2">Muscle</tissue>
    </source>
</reference>
<proteinExistence type="predicted"/>
<dbReference type="Proteomes" id="UP000324222">
    <property type="component" value="Unassembled WGS sequence"/>
</dbReference>
<evidence type="ECO:0000313" key="3">
    <source>
        <dbReference type="Proteomes" id="UP000324222"/>
    </source>
</evidence>
<keyword evidence="3" id="KW-1185">Reference proteome</keyword>
<sequence>MATETMTDKTDKGDDADNDSDVSCFSVPDRNVTGRRVEFGTGRRKTEREGKGCQLSAVSCFKGYLTNKNSVNNSRKFGTVYDSVGAETRGVNVRTIVSVPRVAELAREGGSNAHGGRVRQHKKGELLNIGATQEVPSSLGGDSKGREGGEAQRGVPWMRCGEAGEQEADHRSSLLQGKQHRVARRHVTVRGTRNLESSGSHGAAGDYCGRRRVAVGLQWKLKNDLFGSAD</sequence>
<dbReference type="EMBL" id="VSRR010002834">
    <property type="protein sequence ID" value="MPC33431.1"/>
    <property type="molecule type" value="Genomic_DNA"/>
</dbReference>
<accession>A0A5B7EGF2</accession>
<evidence type="ECO:0000256" key="1">
    <source>
        <dbReference type="SAM" id="MobiDB-lite"/>
    </source>
</evidence>
<feature type="region of interest" description="Disordered" evidence="1">
    <location>
        <begin position="134"/>
        <end position="154"/>
    </location>
</feature>
<evidence type="ECO:0000313" key="2">
    <source>
        <dbReference type="EMBL" id="MPC33431.1"/>
    </source>
</evidence>